<dbReference type="EMBL" id="LT906454">
    <property type="protein sequence ID" value="SNV46836.1"/>
    <property type="molecule type" value="Genomic_DNA"/>
</dbReference>
<accession>A0A239XKT7</accession>
<name>A0A239XKT7_STRAI</name>
<dbReference type="AlphaFoldDB" id="A0A239XKT7"/>
<dbReference type="Pfam" id="PF06279">
    <property type="entry name" value="DUF1033"/>
    <property type="match status" value="1"/>
</dbReference>
<organism evidence="1 2">
    <name type="scientific">Streptococcus acidominimus</name>
    <dbReference type="NCBI Taxonomy" id="1326"/>
    <lineage>
        <taxon>Bacteria</taxon>
        <taxon>Bacillati</taxon>
        <taxon>Bacillota</taxon>
        <taxon>Bacilli</taxon>
        <taxon>Lactobacillales</taxon>
        <taxon>Streptococcaceae</taxon>
        <taxon>Streptococcus</taxon>
    </lineage>
</organism>
<proteinExistence type="predicted"/>
<evidence type="ECO:0000313" key="2">
    <source>
        <dbReference type="Proteomes" id="UP000215144"/>
    </source>
</evidence>
<dbReference type="RefSeq" id="WP_017770214.1">
    <property type="nucleotide sequence ID" value="NZ_LT906454.1"/>
</dbReference>
<evidence type="ECO:0000313" key="1">
    <source>
        <dbReference type="EMBL" id="SNV46836.1"/>
    </source>
</evidence>
<protein>
    <submittedName>
        <fullName evidence="1">DNA binding protein, FIG046916</fullName>
    </submittedName>
</protein>
<dbReference type="KEGG" id="saco:SAME_02235"/>
<sequence length="126" mass="15329">MAYQVIKMYGDFEPWWFIENWKDDIVAVREFQNYDDALLYYQEEWQDLREQFPKINSKPNLMSAFWRTDDMRWCEECDEDLQQYHSLMMLSNWQELPETLNSLDYNQTNAQGIHPACSLNKHNSLS</sequence>
<gene>
    <name evidence="1" type="ORF">SAMEA4504048_02235</name>
</gene>
<dbReference type="InterPro" id="IPR010434">
    <property type="entry name" value="DUF1033"/>
</dbReference>
<reference evidence="1 2" key="1">
    <citation type="submission" date="2017-06" db="EMBL/GenBank/DDBJ databases">
        <authorList>
            <consortium name="Pathogen Informatics"/>
        </authorList>
    </citation>
    <scope>NUCLEOTIDE SEQUENCE [LARGE SCALE GENOMIC DNA]</scope>
    <source>
        <strain evidence="1 2">NCTC11291</strain>
    </source>
</reference>
<dbReference type="Proteomes" id="UP000215144">
    <property type="component" value="Chromosome 1"/>
</dbReference>